<protein>
    <submittedName>
        <fullName evidence="3">CCDC66 domain-containing protein</fullName>
    </submittedName>
</protein>
<dbReference type="AlphaFoldDB" id="A0A1I8IV03"/>
<organism evidence="2 3">
    <name type="scientific">Macrostomum lignano</name>
    <dbReference type="NCBI Taxonomy" id="282301"/>
    <lineage>
        <taxon>Eukaryota</taxon>
        <taxon>Metazoa</taxon>
        <taxon>Spiralia</taxon>
        <taxon>Lophotrochozoa</taxon>
        <taxon>Platyhelminthes</taxon>
        <taxon>Rhabditophora</taxon>
        <taxon>Macrostomorpha</taxon>
        <taxon>Macrostomida</taxon>
        <taxon>Macrostomidae</taxon>
        <taxon>Macrostomum</taxon>
    </lineage>
</organism>
<feature type="compositionally biased region" description="Basic and acidic residues" evidence="1">
    <location>
        <begin position="714"/>
        <end position="727"/>
    </location>
</feature>
<feature type="region of interest" description="Disordered" evidence="1">
    <location>
        <begin position="667"/>
        <end position="687"/>
    </location>
</feature>
<feature type="region of interest" description="Disordered" evidence="1">
    <location>
        <begin position="117"/>
        <end position="170"/>
    </location>
</feature>
<feature type="compositionally biased region" description="Polar residues" evidence="1">
    <location>
        <begin position="835"/>
        <end position="847"/>
    </location>
</feature>
<feature type="compositionally biased region" description="Polar residues" evidence="1">
    <location>
        <begin position="336"/>
        <end position="354"/>
    </location>
</feature>
<feature type="region of interest" description="Disordered" evidence="1">
    <location>
        <begin position="184"/>
        <end position="642"/>
    </location>
</feature>
<accession>A0A1I8IV03</accession>
<proteinExistence type="predicted"/>
<sequence>EAIPEAEFGVGGAAAALGLKANFRPDAGAPQSGPAELQKVQAAVPLPFFVLELLNAVGAACAQVAASSSCIPVPELRHNHLKRLPFQEKLRRREKKLGDGPLKAAFLTQLTAAQAVGTSQTRPSGKARLNKVEPAAVRPSGELRAVSMSNPNRPRQRQQRSQVEPEAGIKKGHVSSLASLFAQRSASNESLKRVAVPVRRAPSNRSAQPAQLRPPSPKPQTPPPPPPPPPPPSPPPQPKPQPSKQPQRRSPSPPRTPTNLGFTPIGKPARIRIVQTPSADDEAEMLLSDSNLAAGQQRPGDDSQEYNSSRDLRQPPRFVTKKTRYTSRTILERDSPTSSGGDLRPAQQTEQWTVYETLPVTDTLDRRLQERQAEQAEARRRQEAEEEERRQRQREAEERERRRREDSERRRLAEAEERERRRREDSERRRLAEAEERERRRREDSERRRLAEAEERERRRREDSERRRLAEAEERERRRREAENWERQRRAEEAEQERRQEELHRREVANKTPDIFRREEWTVYDTVPVQHLQPPPSQPSQLHQYDSTDSVIGYRRYLDGYENKRNEKREENSSYRYSNESESHQRRERDEERRRREEEQNRRRREEEESRRRREAEESRRRPEKKSSASKQPSAAASKTPEIFSKEEWTVYERIPAYEASTVYETPVAASTRRGRSSPASGQIIDSQDSIVGYRRLLDSAEAEGGQPAARRARSFERRTVRSEDRRERRRSVGGGGAENRNVEEWTVYHSAAANSQLPGDGIGRYDHLREFQERKEDEGVETRMSTPFRVEEWTVTRQIPLEELPQQQPEVGYQSYRQSVGRNGWTDEFDADSTAWSRRSSLSTQGRAYPQLGYRGSPGPDNSNVFHQQFNVSRENPVFRGQGTPRGQRRGAAGRLHRAGPVAADACAADTGGHPAGSAGLLHGCQEAHVADGGLSEPAPVVDEIFSSGITAMTPALVPTHSRSLQTSRQVMRRQADLC</sequence>
<feature type="region of interest" description="Disordered" evidence="1">
    <location>
        <begin position="833"/>
        <end position="857"/>
    </location>
</feature>
<feature type="compositionally biased region" description="Pro residues" evidence="1">
    <location>
        <begin position="212"/>
        <end position="243"/>
    </location>
</feature>
<dbReference type="Proteomes" id="UP000095280">
    <property type="component" value="Unplaced"/>
</dbReference>
<evidence type="ECO:0000313" key="3">
    <source>
        <dbReference type="WBParaSite" id="maker-uti_cns_0017635-snap-gene-0.2-mRNA-1"/>
    </source>
</evidence>
<dbReference type="WBParaSite" id="maker-uti_cns_0017635-snap-gene-0.2-mRNA-1">
    <property type="protein sequence ID" value="maker-uti_cns_0017635-snap-gene-0.2-mRNA-1"/>
    <property type="gene ID" value="maker-uti_cns_0017635-snap-gene-0.2"/>
</dbReference>
<feature type="region of interest" description="Disordered" evidence="1">
    <location>
        <begin position="701"/>
        <end position="739"/>
    </location>
</feature>
<feature type="compositionally biased region" description="Low complexity" evidence="1">
    <location>
        <begin position="629"/>
        <end position="639"/>
    </location>
</feature>
<evidence type="ECO:0000256" key="1">
    <source>
        <dbReference type="SAM" id="MobiDB-lite"/>
    </source>
</evidence>
<feature type="compositionally biased region" description="Basic and acidic residues" evidence="1">
    <location>
        <begin position="363"/>
        <end position="521"/>
    </location>
</feature>
<feature type="compositionally biased region" description="Polar residues" evidence="1">
    <location>
        <begin position="678"/>
        <end position="687"/>
    </location>
</feature>
<reference evidence="3" key="1">
    <citation type="submission" date="2016-11" db="UniProtKB">
        <authorList>
            <consortium name="WormBaseParasite"/>
        </authorList>
    </citation>
    <scope>IDENTIFICATION</scope>
</reference>
<keyword evidence="2" id="KW-1185">Reference proteome</keyword>
<feature type="compositionally biased region" description="Basic and acidic residues" evidence="1">
    <location>
        <begin position="556"/>
        <end position="627"/>
    </location>
</feature>
<name>A0A1I8IV03_9PLAT</name>
<evidence type="ECO:0000313" key="2">
    <source>
        <dbReference type="Proteomes" id="UP000095280"/>
    </source>
</evidence>